<sequence>MSYVIGVDLGTSAVKLLLVNKSGEVVHEVSKDYPLIQEKTGYSEQIPEDWVKQTISGLKQLVEEFNGDASQIEGLSFSGQMHGLVLLDENNQVLRNAILWNDTRTTAQCQEIYQKAGKERFINITKNLALEGFTLPKILWVKEHEPEIFAKAKTFVLPKDYVRYRLTETLHMDYSDAAGTSLLDVAKKEWSKEICEDLDLDISICPPLIDSHENVGKITKNVADETGLSAQTNVFAGGADNACGAIGSGILSEGKTFASIGTSGVVLSYEPTGEKDYAGKVHYFNHGEEDTYYAMGVTLAAGHSLNWFKKTFANELSFDELLSDIGEVPVGANGLLFTPYIVGERTPHADSQARGSFIGMDSSHTLKDFARAVLEGITFSLNESIAIFRDNGKEIDMVYSIGGGAKNKDWLQMQADIFNAKIVRLKTEQGPGMGAAMLAAYGSGWFGSLKECADAFLEDAETYEPIKENVSQYEQLFTLYRKVYTQTKELNDSLMIYRK</sequence>
<dbReference type="HAMAP" id="MF_02220">
    <property type="entry name" value="XylB"/>
    <property type="match status" value="1"/>
</dbReference>
<dbReference type="RefSeq" id="WP_153404563.1">
    <property type="nucleotide sequence ID" value="NZ_ML762433.1"/>
</dbReference>
<dbReference type="NCBIfam" id="TIGR01312">
    <property type="entry name" value="XylB"/>
    <property type="match status" value="1"/>
</dbReference>
<dbReference type="GO" id="GO:0005524">
    <property type="term" value="F:ATP binding"/>
    <property type="evidence" value="ECO:0007669"/>
    <property type="project" value="UniProtKB-UniRule"/>
</dbReference>
<dbReference type="InterPro" id="IPR018483">
    <property type="entry name" value="Carb_kinase_FGGY_CS"/>
</dbReference>
<evidence type="ECO:0000256" key="6">
    <source>
        <dbReference type="ARBA" id="ARBA00022840"/>
    </source>
</evidence>
<feature type="site" description="Important for activity" evidence="8">
    <location>
        <position position="8"/>
    </location>
</feature>
<evidence type="ECO:0000259" key="12">
    <source>
        <dbReference type="Pfam" id="PF02782"/>
    </source>
</evidence>
<dbReference type="InterPro" id="IPR050406">
    <property type="entry name" value="FGGY_Carb_Kinase"/>
</dbReference>
<dbReference type="GO" id="GO:0005998">
    <property type="term" value="P:xylulose catabolic process"/>
    <property type="evidence" value="ECO:0007669"/>
    <property type="project" value="UniProtKB-UniRule"/>
</dbReference>
<dbReference type="PANTHER" id="PTHR43095">
    <property type="entry name" value="SUGAR KINASE"/>
    <property type="match status" value="1"/>
</dbReference>
<feature type="binding site" evidence="8">
    <location>
        <begin position="81"/>
        <end position="82"/>
    </location>
    <ligand>
        <name>substrate</name>
    </ligand>
</feature>
<dbReference type="Proteomes" id="UP000480246">
    <property type="component" value="Unassembled WGS sequence"/>
</dbReference>
<reference evidence="13 14" key="1">
    <citation type="submission" date="2019-10" db="EMBL/GenBank/DDBJ databases">
        <title>Gracilibacillus sp. nov. isolated from rice seeds.</title>
        <authorList>
            <person name="He S."/>
        </authorList>
    </citation>
    <scope>NUCLEOTIDE SEQUENCE [LARGE SCALE GENOMIC DNA]</scope>
    <source>
        <strain evidence="13 14">TD8</strain>
    </source>
</reference>
<dbReference type="OrthoDB" id="9805576at2"/>
<evidence type="ECO:0000256" key="1">
    <source>
        <dbReference type="ARBA" id="ARBA00009156"/>
    </source>
</evidence>
<evidence type="ECO:0000256" key="4">
    <source>
        <dbReference type="ARBA" id="ARBA00022741"/>
    </source>
</evidence>
<organism evidence="13 14">
    <name type="scientific">Gracilibacillus oryzae</name>
    <dbReference type="NCBI Taxonomy" id="1672701"/>
    <lineage>
        <taxon>Bacteria</taxon>
        <taxon>Bacillati</taxon>
        <taxon>Bacillota</taxon>
        <taxon>Bacilli</taxon>
        <taxon>Bacillales</taxon>
        <taxon>Bacillaceae</taxon>
        <taxon>Gracilibacillus</taxon>
    </lineage>
</organism>
<comment type="catalytic activity">
    <reaction evidence="8 10">
        <text>D-xylulose + ATP = D-xylulose 5-phosphate + ADP + H(+)</text>
        <dbReference type="Rhea" id="RHEA:10964"/>
        <dbReference type="ChEBI" id="CHEBI:15378"/>
        <dbReference type="ChEBI" id="CHEBI:17140"/>
        <dbReference type="ChEBI" id="CHEBI:30616"/>
        <dbReference type="ChEBI" id="CHEBI:57737"/>
        <dbReference type="ChEBI" id="CHEBI:456216"/>
        <dbReference type="EC" id="2.7.1.17"/>
    </reaction>
</comment>
<evidence type="ECO:0000256" key="2">
    <source>
        <dbReference type="ARBA" id="ARBA00022629"/>
    </source>
</evidence>
<dbReference type="PANTHER" id="PTHR43095:SF5">
    <property type="entry name" value="XYLULOSE KINASE"/>
    <property type="match status" value="1"/>
</dbReference>
<dbReference type="GO" id="GO:0042732">
    <property type="term" value="P:D-xylose metabolic process"/>
    <property type="evidence" value="ECO:0007669"/>
    <property type="project" value="UniProtKB-KW"/>
</dbReference>
<dbReference type="PROSITE" id="PS00445">
    <property type="entry name" value="FGGY_KINASES_2"/>
    <property type="match status" value="1"/>
</dbReference>
<keyword evidence="14" id="KW-1185">Reference proteome</keyword>
<evidence type="ECO:0000256" key="8">
    <source>
        <dbReference type="HAMAP-Rule" id="MF_02220"/>
    </source>
</evidence>
<evidence type="ECO:0000256" key="7">
    <source>
        <dbReference type="ARBA" id="ARBA00023277"/>
    </source>
</evidence>
<evidence type="ECO:0000259" key="11">
    <source>
        <dbReference type="Pfam" id="PF00370"/>
    </source>
</evidence>
<feature type="domain" description="Carbohydrate kinase FGGY N-terminal" evidence="11">
    <location>
        <begin position="3"/>
        <end position="247"/>
    </location>
</feature>
<evidence type="ECO:0000256" key="9">
    <source>
        <dbReference type="RuleBase" id="RU003733"/>
    </source>
</evidence>
<dbReference type="EMBL" id="WEID01000068">
    <property type="protein sequence ID" value="KAB8131026.1"/>
    <property type="molecule type" value="Genomic_DNA"/>
</dbReference>
<dbReference type="AlphaFoldDB" id="A0A7C8GT93"/>
<evidence type="ECO:0000313" key="14">
    <source>
        <dbReference type="Proteomes" id="UP000480246"/>
    </source>
</evidence>
<comment type="function">
    <text evidence="8">Catalyzes the phosphorylation of D-xylulose to D-xylulose 5-phosphate.</text>
</comment>
<evidence type="ECO:0000256" key="10">
    <source>
        <dbReference type="RuleBase" id="RU364073"/>
    </source>
</evidence>
<comment type="caution">
    <text evidence="13">The sequence shown here is derived from an EMBL/GenBank/DDBJ whole genome shotgun (WGS) entry which is preliminary data.</text>
</comment>
<dbReference type="SUPFAM" id="SSF53067">
    <property type="entry name" value="Actin-like ATPase domain"/>
    <property type="match status" value="2"/>
</dbReference>
<dbReference type="InterPro" id="IPR018485">
    <property type="entry name" value="FGGY_C"/>
</dbReference>
<comment type="similarity">
    <text evidence="1 8 9">Belongs to the FGGY kinase family.</text>
</comment>
<keyword evidence="5 8" id="KW-0418">Kinase</keyword>
<proteinExistence type="inferred from homology"/>
<dbReference type="Pfam" id="PF00370">
    <property type="entry name" value="FGGY_N"/>
    <property type="match status" value="1"/>
</dbReference>
<feature type="domain" description="Carbohydrate kinase FGGY C-terminal" evidence="12">
    <location>
        <begin position="258"/>
        <end position="442"/>
    </location>
</feature>
<keyword evidence="4 8" id="KW-0547">Nucleotide-binding</keyword>
<keyword evidence="6 8" id="KW-0067">ATP-binding</keyword>
<accession>A0A7C8GT93</accession>
<evidence type="ECO:0000256" key="3">
    <source>
        <dbReference type="ARBA" id="ARBA00022679"/>
    </source>
</evidence>
<dbReference type="InterPro" id="IPR043129">
    <property type="entry name" value="ATPase_NBD"/>
</dbReference>
<keyword evidence="2 8" id="KW-0859">Xylose metabolism</keyword>
<dbReference type="CDD" id="cd07808">
    <property type="entry name" value="ASKHA_NBD_FGGY_EcXK-like"/>
    <property type="match status" value="1"/>
</dbReference>
<dbReference type="Pfam" id="PF02782">
    <property type="entry name" value="FGGY_C"/>
    <property type="match status" value="1"/>
</dbReference>
<dbReference type="InterPro" id="IPR006000">
    <property type="entry name" value="Xylulokinase"/>
</dbReference>
<name>A0A7C8GT93_9BACI</name>
<keyword evidence="7 8" id="KW-0119">Carbohydrate metabolism</keyword>
<gene>
    <name evidence="8 10 13" type="primary">xylB</name>
    <name evidence="13" type="ORF">F9U64_13685</name>
</gene>
<dbReference type="Gene3D" id="3.30.420.40">
    <property type="match status" value="2"/>
</dbReference>
<dbReference type="PROSITE" id="PS00933">
    <property type="entry name" value="FGGY_KINASES_1"/>
    <property type="match status" value="1"/>
</dbReference>
<evidence type="ECO:0000313" key="13">
    <source>
        <dbReference type="EMBL" id="KAB8131026.1"/>
    </source>
</evidence>
<evidence type="ECO:0000256" key="5">
    <source>
        <dbReference type="ARBA" id="ARBA00022777"/>
    </source>
</evidence>
<keyword evidence="3 8" id="KW-0808">Transferase</keyword>
<dbReference type="GO" id="GO:0004856">
    <property type="term" value="F:D-xylulokinase activity"/>
    <property type="evidence" value="ECO:0007669"/>
    <property type="project" value="UniProtKB-UniRule"/>
</dbReference>
<dbReference type="PIRSF" id="PIRSF000538">
    <property type="entry name" value="GlpK"/>
    <property type="match status" value="1"/>
</dbReference>
<dbReference type="InterPro" id="IPR018484">
    <property type="entry name" value="FGGY_N"/>
</dbReference>
<protein>
    <recommendedName>
        <fullName evidence="8 10">Xylulose kinase</fullName>
        <shortName evidence="8 10">Xylulokinase</shortName>
        <ecNumber evidence="8 10">2.7.1.17</ecNumber>
    </recommendedName>
</protein>
<feature type="active site" description="Proton acceptor" evidence="8">
    <location>
        <position position="240"/>
    </location>
</feature>
<dbReference type="EC" id="2.7.1.17" evidence="8 10"/>
<dbReference type="InterPro" id="IPR000577">
    <property type="entry name" value="Carb_kinase_FGGY"/>
</dbReference>